<dbReference type="Proteomes" id="UP001596333">
    <property type="component" value="Unassembled WGS sequence"/>
</dbReference>
<comment type="caution">
    <text evidence="1">The sequence shown here is derived from an EMBL/GenBank/DDBJ whole genome shotgun (WGS) entry which is preliminary data.</text>
</comment>
<gene>
    <name evidence="1" type="ORF">ACFQEY_02590</name>
</gene>
<organism evidence="1 2">
    <name type="scientific">Halorubrum trueperi</name>
    <dbReference type="NCBI Taxonomy" id="2004704"/>
    <lineage>
        <taxon>Archaea</taxon>
        <taxon>Methanobacteriati</taxon>
        <taxon>Methanobacteriota</taxon>
        <taxon>Stenosarchaea group</taxon>
        <taxon>Halobacteria</taxon>
        <taxon>Halobacteriales</taxon>
        <taxon>Haloferacaceae</taxon>
        <taxon>Halorubrum</taxon>
    </lineage>
</organism>
<protein>
    <submittedName>
        <fullName evidence="1">Uncharacterized protein</fullName>
    </submittedName>
</protein>
<accession>A0ABD5UIK2</accession>
<name>A0ABD5UIK2_9EURY</name>
<reference evidence="1 2" key="1">
    <citation type="journal article" date="2019" name="Int. J. Syst. Evol. Microbiol.">
        <title>The Global Catalogue of Microorganisms (GCM) 10K type strain sequencing project: providing services to taxonomists for standard genome sequencing and annotation.</title>
        <authorList>
            <consortium name="The Broad Institute Genomics Platform"/>
            <consortium name="The Broad Institute Genome Sequencing Center for Infectious Disease"/>
            <person name="Wu L."/>
            <person name="Ma J."/>
        </authorList>
    </citation>
    <scope>NUCLEOTIDE SEQUENCE [LARGE SCALE GENOMIC DNA]</scope>
    <source>
        <strain evidence="1 2">Y73</strain>
    </source>
</reference>
<keyword evidence="2" id="KW-1185">Reference proteome</keyword>
<dbReference type="RefSeq" id="WP_379764507.1">
    <property type="nucleotide sequence ID" value="NZ_JBHSXI010000001.1"/>
</dbReference>
<proteinExistence type="predicted"/>
<sequence length="64" mass="6664">MSATGIGVDDDVHVETPRGEPTIATVVDREPTGTVGSGPSALLTVELNGVSWRVDDTEADLIDE</sequence>
<evidence type="ECO:0000313" key="2">
    <source>
        <dbReference type="Proteomes" id="UP001596333"/>
    </source>
</evidence>
<dbReference type="EMBL" id="JBHSXI010000001">
    <property type="protein sequence ID" value="MFC6887947.1"/>
    <property type="molecule type" value="Genomic_DNA"/>
</dbReference>
<evidence type="ECO:0000313" key="1">
    <source>
        <dbReference type="EMBL" id="MFC6887947.1"/>
    </source>
</evidence>
<dbReference type="AlphaFoldDB" id="A0ABD5UIK2"/>